<feature type="domain" description="Rieske" evidence="5">
    <location>
        <begin position="7"/>
        <end position="104"/>
    </location>
</feature>
<dbReference type="Gene3D" id="2.102.10.10">
    <property type="entry name" value="Rieske [2Fe-2S] iron-sulphur domain"/>
    <property type="match status" value="1"/>
</dbReference>
<keyword evidence="2" id="KW-0479">Metal-binding</keyword>
<dbReference type="AlphaFoldDB" id="A0A1H9BFM1"/>
<keyword evidence="1" id="KW-0001">2Fe-2S</keyword>
<evidence type="ECO:0000256" key="3">
    <source>
        <dbReference type="ARBA" id="ARBA00023004"/>
    </source>
</evidence>
<dbReference type="SUPFAM" id="SSF50022">
    <property type="entry name" value="ISP domain"/>
    <property type="match status" value="1"/>
</dbReference>
<dbReference type="PROSITE" id="PS51296">
    <property type="entry name" value="RIESKE"/>
    <property type="match status" value="1"/>
</dbReference>
<dbReference type="GO" id="GO:0046872">
    <property type="term" value="F:metal ion binding"/>
    <property type="evidence" value="ECO:0007669"/>
    <property type="project" value="UniProtKB-KW"/>
</dbReference>
<sequence length="106" mass="11519">MSSLIIKALFPASELLEGEIRKVALPDGRHLALYNLNGAYYATDDQCTHEKASLAEEGMIDGDQVICGWHLCGFDIATGEAAVSPCSEPLQTYPVRMIDGILHVEL</sequence>
<evidence type="ECO:0000313" key="7">
    <source>
        <dbReference type="Proteomes" id="UP000199233"/>
    </source>
</evidence>
<dbReference type="InterPro" id="IPR036922">
    <property type="entry name" value="Rieske_2Fe-2S_sf"/>
</dbReference>
<name>A0A1H9BFM1_9GAMM</name>
<keyword evidence="3" id="KW-0408">Iron</keyword>
<protein>
    <submittedName>
        <fullName evidence="6">p-cumate 2,3-dioxygenase ferredoxin subunit</fullName>
    </submittedName>
</protein>
<dbReference type="PANTHER" id="PTHR21496">
    <property type="entry name" value="FERREDOXIN-RELATED"/>
    <property type="match status" value="1"/>
</dbReference>
<reference evidence="6 7" key="1">
    <citation type="submission" date="2016-10" db="EMBL/GenBank/DDBJ databases">
        <authorList>
            <person name="de Groot N.N."/>
        </authorList>
    </citation>
    <scope>NUCLEOTIDE SEQUENCE [LARGE SCALE GENOMIC DNA]</scope>
    <source>
        <strain evidence="6 7">DSM 25927</strain>
    </source>
</reference>
<dbReference type="STRING" id="489703.SAMN04488038_10275"/>
<keyword evidence="4" id="KW-0411">Iron-sulfur</keyword>
<dbReference type="GO" id="GO:0051213">
    <property type="term" value="F:dioxygenase activity"/>
    <property type="evidence" value="ECO:0007669"/>
    <property type="project" value="UniProtKB-KW"/>
</dbReference>
<gene>
    <name evidence="6" type="ORF">SAMN04488038_10275</name>
</gene>
<dbReference type="RefSeq" id="WP_093281866.1">
    <property type="nucleotide sequence ID" value="NZ_FOFS01000002.1"/>
</dbReference>
<accession>A0A1H9BFM1</accession>
<dbReference type="EMBL" id="FOFS01000002">
    <property type="protein sequence ID" value="SEP87786.1"/>
    <property type="molecule type" value="Genomic_DNA"/>
</dbReference>
<dbReference type="Proteomes" id="UP000199233">
    <property type="component" value="Unassembled WGS sequence"/>
</dbReference>
<evidence type="ECO:0000256" key="2">
    <source>
        <dbReference type="ARBA" id="ARBA00022723"/>
    </source>
</evidence>
<evidence type="ECO:0000259" key="5">
    <source>
        <dbReference type="PROSITE" id="PS51296"/>
    </source>
</evidence>
<dbReference type="Pfam" id="PF00355">
    <property type="entry name" value="Rieske"/>
    <property type="match status" value="1"/>
</dbReference>
<dbReference type="PANTHER" id="PTHR21496:SF23">
    <property type="entry name" value="3-PHENYLPROPIONATE_CINNAMIC ACID DIOXYGENASE FERREDOXIN SUBUNIT"/>
    <property type="match status" value="1"/>
</dbReference>
<organism evidence="6 7">
    <name type="scientific">Solimonas aquatica</name>
    <dbReference type="NCBI Taxonomy" id="489703"/>
    <lineage>
        <taxon>Bacteria</taxon>
        <taxon>Pseudomonadati</taxon>
        <taxon>Pseudomonadota</taxon>
        <taxon>Gammaproteobacteria</taxon>
        <taxon>Nevskiales</taxon>
        <taxon>Nevskiaceae</taxon>
        <taxon>Solimonas</taxon>
    </lineage>
</organism>
<dbReference type="OrthoDB" id="9800167at2"/>
<keyword evidence="7" id="KW-1185">Reference proteome</keyword>
<evidence type="ECO:0000313" key="6">
    <source>
        <dbReference type="EMBL" id="SEP87786.1"/>
    </source>
</evidence>
<evidence type="ECO:0000256" key="1">
    <source>
        <dbReference type="ARBA" id="ARBA00022714"/>
    </source>
</evidence>
<dbReference type="InterPro" id="IPR017941">
    <property type="entry name" value="Rieske_2Fe-2S"/>
</dbReference>
<keyword evidence="6" id="KW-0560">Oxidoreductase</keyword>
<proteinExistence type="predicted"/>
<evidence type="ECO:0000256" key="4">
    <source>
        <dbReference type="ARBA" id="ARBA00023014"/>
    </source>
</evidence>
<keyword evidence="6" id="KW-0223">Dioxygenase</keyword>
<dbReference type="GO" id="GO:0051537">
    <property type="term" value="F:2 iron, 2 sulfur cluster binding"/>
    <property type="evidence" value="ECO:0007669"/>
    <property type="project" value="UniProtKB-KW"/>
</dbReference>